<dbReference type="SMART" id="SM01149">
    <property type="entry name" value="DUF1237"/>
    <property type="match status" value="1"/>
</dbReference>
<proteinExistence type="predicted"/>
<reference evidence="1" key="1">
    <citation type="submission" date="2020-09" db="EMBL/GenBank/DDBJ databases">
        <title>A novel bacterium of genus Paenibacillus, isolated from South China Sea.</title>
        <authorList>
            <person name="Huang H."/>
            <person name="Mo K."/>
            <person name="Hu Y."/>
        </authorList>
    </citation>
    <scope>NUCLEOTIDE SEQUENCE</scope>
    <source>
        <strain evidence="1">IB182496</strain>
    </source>
</reference>
<dbReference type="Gene3D" id="1.50.10.10">
    <property type="match status" value="1"/>
</dbReference>
<dbReference type="PIRSF" id="PIRSF028846">
    <property type="entry name" value="UCP028846"/>
    <property type="match status" value="1"/>
</dbReference>
<dbReference type="EMBL" id="JACXIZ010000020">
    <property type="protein sequence ID" value="MBD2845969.1"/>
    <property type="molecule type" value="Genomic_DNA"/>
</dbReference>
<name>A0A927GRT1_9BACL</name>
<dbReference type="InterPro" id="IPR008928">
    <property type="entry name" value="6-hairpin_glycosidase_sf"/>
</dbReference>
<dbReference type="GO" id="GO:0005975">
    <property type="term" value="P:carbohydrate metabolic process"/>
    <property type="evidence" value="ECO:0007669"/>
    <property type="project" value="InterPro"/>
</dbReference>
<gene>
    <name evidence="1" type="ORF">IDH44_12260</name>
</gene>
<dbReference type="InterPro" id="IPR008313">
    <property type="entry name" value="GH125"/>
</dbReference>
<dbReference type="SUPFAM" id="SSF48208">
    <property type="entry name" value="Six-hairpin glycosidases"/>
    <property type="match status" value="1"/>
</dbReference>
<protein>
    <submittedName>
        <fullName evidence="1">Glycoside hydrolase family 125 protein</fullName>
    </submittedName>
</protein>
<sequence length="446" mass="50420">MDSRFKLPTIEMPDLPLPPSIAAELTAARERLTGRPALQRLYANCFPNTLQTTTKRMDDGTTFVITGDIPAMWLRDSVEQVMHYMPFAREDEALRNLLRGLVRRHAVCLLHDPYANAFNEADNGNHWDAHDQTDMSGWVWERKFELDSPCFSVRLAYHYWKATDDASVFDEPLRAAMGAVVRLFGIEQHHAERSTYRFMRTNCPALDTLAHDGAGTPVGYTGMVWSGFRPSDDACAYHYHIPSNMMAVVALRQLQEMMQAWGAPADELERVQTLEREIDAGIRAYGIVSHPEFGEIYAYETDGLGHHCLLDDAGTPGLLSIPYIGYAGADDPIYRNTRRFALSAANPYYYEGRAASGIGSPHTPERYIWHMALSMQGLTAESQEEQLRVLELLERTDAGTGFMHEGFHADDPSVYTRPWFAWSNSLFARFVRELLESGVLAPREET</sequence>
<dbReference type="RefSeq" id="WP_190918046.1">
    <property type="nucleotide sequence ID" value="NZ_JACXIZ010000020.1"/>
</dbReference>
<dbReference type="PANTHER" id="PTHR31047:SF0">
    <property type="entry name" value="MEIOTICALLY UP-REGULATED GENE 157 PROTEIN"/>
    <property type="match status" value="1"/>
</dbReference>
<dbReference type="AlphaFoldDB" id="A0A927GRT1"/>
<dbReference type="InterPro" id="IPR012341">
    <property type="entry name" value="6hp_glycosidase-like_sf"/>
</dbReference>
<dbReference type="PANTHER" id="PTHR31047">
    <property type="entry name" value="MEIOTICALLY UP-REGULATED GENE 157 PROTEIN"/>
    <property type="match status" value="1"/>
</dbReference>
<comment type="caution">
    <text evidence="1">The sequence shown here is derived from an EMBL/GenBank/DDBJ whole genome shotgun (WGS) entry which is preliminary data.</text>
</comment>
<evidence type="ECO:0000313" key="1">
    <source>
        <dbReference type="EMBL" id="MBD2845969.1"/>
    </source>
</evidence>
<keyword evidence="1" id="KW-0378">Hydrolase</keyword>
<accession>A0A927GRT1</accession>
<keyword evidence="2" id="KW-1185">Reference proteome</keyword>
<evidence type="ECO:0000313" key="2">
    <source>
        <dbReference type="Proteomes" id="UP000621560"/>
    </source>
</evidence>
<organism evidence="1 2">
    <name type="scientific">Paenibacillus sabuli</name>
    <dbReference type="NCBI Taxonomy" id="2772509"/>
    <lineage>
        <taxon>Bacteria</taxon>
        <taxon>Bacillati</taxon>
        <taxon>Bacillota</taxon>
        <taxon>Bacilli</taxon>
        <taxon>Bacillales</taxon>
        <taxon>Paenibacillaceae</taxon>
        <taxon>Paenibacillus</taxon>
    </lineage>
</organism>
<dbReference type="GO" id="GO:0016787">
    <property type="term" value="F:hydrolase activity"/>
    <property type="evidence" value="ECO:0007669"/>
    <property type="project" value="UniProtKB-KW"/>
</dbReference>
<dbReference type="Proteomes" id="UP000621560">
    <property type="component" value="Unassembled WGS sequence"/>
</dbReference>
<dbReference type="Pfam" id="PF06824">
    <property type="entry name" value="Glyco_hydro_125"/>
    <property type="match status" value="1"/>
</dbReference>